<proteinExistence type="predicted"/>
<protein>
    <submittedName>
        <fullName evidence="1">Uncharacterized protein</fullName>
    </submittedName>
</protein>
<dbReference type="Proteomes" id="UP000770717">
    <property type="component" value="Unassembled WGS sequence"/>
</dbReference>
<gene>
    <name evidence="1" type="ORF">GDO78_001332</name>
</gene>
<reference evidence="1" key="1">
    <citation type="thesis" date="2020" institute="ProQuest LLC" country="789 East Eisenhower Parkway, Ann Arbor, MI, USA">
        <title>Comparative Genomics and Chromosome Evolution.</title>
        <authorList>
            <person name="Mudd A.B."/>
        </authorList>
    </citation>
    <scope>NUCLEOTIDE SEQUENCE</scope>
    <source>
        <strain evidence="1">HN-11 Male</strain>
        <tissue evidence="1">Kidney and liver</tissue>
    </source>
</reference>
<evidence type="ECO:0000313" key="2">
    <source>
        <dbReference type="Proteomes" id="UP000770717"/>
    </source>
</evidence>
<evidence type="ECO:0000313" key="1">
    <source>
        <dbReference type="EMBL" id="KAG9493362.1"/>
    </source>
</evidence>
<dbReference type="AlphaFoldDB" id="A0A8J6FSN1"/>
<comment type="caution">
    <text evidence="1">The sequence shown here is derived from an EMBL/GenBank/DDBJ whole genome shotgun (WGS) entry which is preliminary data.</text>
</comment>
<dbReference type="EMBL" id="WNTK01000001">
    <property type="protein sequence ID" value="KAG9493362.1"/>
    <property type="molecule type" value="Genomic_DNA"/>
</dbReference>
<organism evidence="1 2">
    <name type="scientific">Eleutherodactylus coqui</name>
    <name type="common">Puerto Rican coqui</name>
    <dbReference type="NCBI Taxonomy" id="57060"/>
    <lineage>
        <taxon>Eukaryota</taxon>
        <taxon>Metazoa</taxon>
        <taxon>Chordata</taxon>
        <taxon>Craniata</taxon>
        <taxon>Vertebrata</taxon>
        <taxon>Euteleostomi</taxon>
        <taxon>Amphibia</taxon>
        <taxon>Batrachia</taxon>
        <taxon>Anura</taxon>
        <taxon>Neobatrachia</taxon>
        <taxon>Hyloidea</taxon>
        <taxon>Eleutherodactylidae</taxon>
        <taxon>Eleutherodactylinae</taxon>
        <taxon>Eleutherodactylus</taxon>
        <taxon>Eleutherodactylus</taxon>
    </lineage>
</organism>
<sequence>MKIMAIKSPGLTRRMLHNFRMVSRSVLPIPGKLWCTTSLQPSLHLFLMKLTNHYFIASSTFFYFKLKRSLSVQKASFLEETNHPLRIREEVAK</sequence>
<accession>A0A8J6FSN1</accession>
<keyword evidence="2" id="KW-1185">Reference proteome</keyword>
<name>A0A8J6FSN1_ELECQ</name>